<feature type="domain" description="CBS" evidence="4">
    <location>
        <begin position="75"/>
        <end position="136"/>
    </location>
</feature>
<keyword evidence="2" id="KW-0175">Coiled coil</keyword>
<dbReference type="Pfam" id="PF00990">
    <property type="entry name" value="GGDEF"/>
    <property type="match status" value="1"/>
</dbReference>
<evidence type="ECO:0000256" key="2">
    <source>
        <dbReference type="SAM" id="Coils"/>
    </source>
</evidence>
<dbReference type="PROSITE" id="PS51371">
    <property type="entry name" value="CBS"/>
    <property type="match status" value="4"/>
</dbReference>
<dbReference type="InterPro" id="IPR000644">
    <property type="entry name" value="CBS_dom"/>
</dbReference>
<dbReference type="InterPro" id="IPR046342">
    <property type="entry name" value="CBS_dom_sf"/>
</dbReference>
<organism evidence="5 6">
    <name type="scientific">Romeriopsis navalis LEGE 11480</name>
    <dbReference type="NCBI Taxonomy" id="2777977"/>
    <lineage>
        <taxon>Bacteria</taxon>
        <taxon>Bacillati</taxon>
        <taxon>Cyanobacteriota</taxon>
        <taxon>Cyanophyceae</taxon>
        <taxon>Leptolyngbyales</taxon>
        <taxon>Leptolyngbyaceae</taxon>
        <taxon>Romeriopsis</taxon>
        <taxon>Romeriopsis navalis</taxon>
    </lineage>
</organism>
<dbReference type="EMBL" id="JADEXQ010000098">
    <property type="protein sequence ID" value="MBE9032302.1"/>
    <property type="molecule type" value="Genomic_DNA"/>
</dbReference>
<protein>
    <submittedName>
        <fullName evidence="5">Diguanylate cyclase</fullName>
    </submittedName>
</protein>
<keyword evidence="6" id="KW-1185">Reference proteome</keyword>
<feature type="coiled-coil region" evidence="2">
    <location>
        <begin position="267"/>
        <end position="298"/>
    </location>
</feature>
<evidence type="ECO:0000259" key="3">
    <source>
        <dbReference type="PROSITE" id="PS50887"/>
    </source>
</evidence>
<evidence type="ECO:0000313" key="5">
    <source>
        <dbReference type="EMBL" id="MBE9032302.1"/>
    </source>
</evidence>
<dbReference type="SMART" id="SM00116">
    <property type="entry name" value="CBS"/>
    <property type="match status" value="4"/>
</dbReference>
<feature type="domain" description="CBS" evidence="4">
    <location>
        <begin position="142"/>
        <end position="199"/>
    </location>
</feature>
<feature type="domain" description="GGDEF" evidence="3">
    <location>
        <begin position="329"/>
        <end position="466"/>
    </location>
</feature>
<dbReference type="InterPro" id="IPR050469">
    <property type="entry name" value="Diguanylate_Cyclase"/>
</dbReference>
<dbReference type="NCBIfam" id="TIGR00254">
    <property type="entry name" value="GGDEF"/>
    <property type="match status" value="1"/>
</dbReference>
<dbReference type="PANTHER" id="PTHR45138">
    <property type="entry name" value="REGULATORY COMPONENTS OF SENSORY TRANSDUCTION SYSTEM"/>
    <property type="match status" value="1"/>
</dbReference>
<feature type="domain" description="CBS" evidence="4">
    <location>
        <begin position="208"/>
        <end position="266"/>
    </location>
</feature>
<gene>
    <name evidence="5" type="ORF">IQ266_21420</name>
</gene>
<dbReference type="Proteomes" id="UP000625316">
    <property type="component" value="Unassembled WGS sequence"/>
</dbReference>
<dbReference type="PROSITE" id="PS50887">
    <property type="entry name" value="GGDEF"/>
    <property type="match status" value="1"/>
</dbReference>
<dbReference type="CDD" id="cd17774">
    <property type="entry name" value="CBS_two-component_sensor_histidine_kinase_repeat2"/>
    <property type="match status" value="1"/>
</dbReference>
<dbReference type="Pfam" id="PF00571">
    <property type="entry name" value="CBS"/>
    <property type="match status" value="4"/>
</dbReference>
<dbReference type="CDD" id="cd01949">
    <property type="entry name" value="GGDEF"/>
    <property type="match status" value="1"/>
</dbReference>
<feature type="domain" description="CBS" evidence="4">
    <location>
        <begin position="9"/>
        <end position="66"/>
    </location>
</feature>
<dbReference type="SUPFAM" id="SSF55073">
    <property type="entry name" value="Nucleotide cyclase"/>
    <property type="match status" value="1"/>
</dbReference>
<sequence>MAIPTFEHLTRQNIVTLSPVTPVSAAIAAMSQVRQTCVLVVEAEKTLVGIFTERDVTRGVSQQLDFDRLTLGDVMTVEPQTLHHRDIADVFQLSRLFLKKQIRHLPVVNDQHQVMGLMTPQSMRNLVKPEYLLRQLRIGDVMTANVVCAYPADSFLDVVAMMAAQSVSCVVIIDPVSEMPLGIITERDVVRFHAESQDLSVLTAGQCMTQPLVTMQPHHSLWQVHQKMQEMHVRRLVISYATGQLAGIITQTQLLRMMDPVEIHQTMQQMQSVIDRQTSELQRLNQQLKATNQDLGRQAKIDELTQVANRRSFNQSFSQLLQRSAGRHNAISLLLIDVDHFKLFNDTYGHVAGDRCLFKVAQVLKGLAQTPQDLCARYGGEEFALLLPGADLAEAEKIAQQAIQQVQKLAITHAASLTHDYVTISIGVLATICRIDSAPEALLQMADTALYEAKQTGRNRYHIATGAMNACL</sequence>
<dbReference type="Gene3D" id="3.30.70.270">
    <property type="match status" value="1"/>
</dbReference>
<dbReference type="GO" id="GO:0005886">
    <property type="term" value="C:plasma membrane"/>
    <property type="evidence" value="ECO:0007669"/>
    <property type="project" value="TreeGrafter"/>
</dbReference>
<dbReference type="FunFam" id="3.30.70.270:FF:000001">
    <property type="entry name" value="Diguanylate cyclase domain protein"/>
    <property type="match status" value="1"/>
</dbReference>
<keyword evidence="1" id="KW-0129">CBS domain</keyword>
<comment type="caution">
    <text evidence="5">The sequence shown here is derived from an EMBL/GenBank/DDBJ whole genome shotgun (WGS) entry which is preliminary data.</text>
</comment>
<dbReference type="InterPro" id="IPR043128">
    <property type="entry name" value="Rev_trsase/Diguanyl_cyclase"/>
</dbReference>
<dbReference type="GO" id="GO:0052621">
    <property type="term" value="F:diguanylate cyclase activity"/>
    <property type="evidence" value="ECO:0007669"/>
    <property type="project" value="TreeGrafter"/>
</dbReference>
<dbReference type="PANTHER" id="PTHR45138:SF9">
    <property type="entry name" value="DIGUANYLATE CYCLASE DGCM-RELATED"/>
    <property type="match status" value="1"/>
</dbReference>
<name>A0A928VTJ9_9CYAN</name>
<reference evidence="5" key="1">
    <citation type="submission" date="2020-10" db="EMBL/GenBank/DDBJ databases">
        <authorList>
            <person name="Castelo-Branco R."/>
            <person name="Eusebio N."/>
            <person name="Adriana R."/>
            <person name="Vieira A."/>
            <person name="Brugerolle De Fraissinette N."/>
            <person name="Rezende De Castro R."/>
            <person name="Schneider M.P."/>
            <person name="Vasconcelos V."/>
            <person name="Leao P.N."/>
        </authorList>
    </citation>
    <scope>NUCLEOTIDE SEQUENCE</scope>
    <source>
        <strain evidence="5">LEGE 11480</strain>
    </source>
</reference>
<evidence type="ECO:0000313" key="6">
    <source>
        <dbReference type="Proteomes" id="UP000625316"/>
    </source>
</evidence>
<evidence type="ECO:0000256" key="1">
    <source>
        <dbReference type="PROSITE-ProRule" id="PRU00703"/>
    </source>
</evidence>
<evidence type="ECO:0000259" key="4">
    <source>
        <dbReference type="PROSITE" id="PS51371"/>
    </source>
</evidence>
<dbReference type="SMART" id="SM00267">
    <property type="entry name" value="GGDEF"/>
    <property type="match status" value="1"/>
</dbReference>
<dbReference type="SUPFAM" id="SSF54631">
    <property type="entry name" value="CBS-domain pair"/>
    <property type="match status" value="2"/>
</dbReference>
<dbReference type="GO" id="GO:1902201">
    <property type="term" value="P:negative regulation of bacterial-type flagellum-dependent cell motility"/>
    <property type="evidence" value="ECO:0007669"/>
    <property type="project" value="TreeGrafter"/>
</dbReference>
<accession>A0A928VTJ9</accession>
<proteinExistence type="predicted"/>
<dbReference type="InterPro" id="IPR029787">
    <property type="entry name" value="Nucleotide_cyclase"/>
</dbReference>
<dbReference type="GO" id="GO:0043709">
    <property type="term" value="P:cell adhesion involved in single-species biofilm formation"/>
    <property type="evidence" value="ECO:0007669"/>
    <property type="project" value="TreeGrafter"/>
</dbReference>
<dbReference type="Gene3D" id="3.10.580.10">
    <property type="entry name" value="CBS-domain"/>
    <property type="match status" value="2"/>
</dbReference>
<dbReference type="RefSeq" id="WP_264327123.1">
    <property type="nucleotide sequence ID" value="NZ_JADEXQ010000098.1"/>
</dbReference>
<dbReference type="AlphaFoldDB" id="A0A928VTJ9"/>
<dbReference type="InterPro" id="IPR000160">
    <property type="entry name" value="GGDEF_dom"/>
</dbReference>